<reference evidence="8" key="2">
    <citation type="submission" date="2025-09" db="UniProtKB">
        <authorList>
            <consortium name="Ensembl"/>
        </authorList>
    </citation>
    <scope>IDENTIFICATION</scope>
</reference>
<dbReference type="Pfam" id="PF04938">
    <property type="entry name" value="SIP1"/>
    <property type="match status" value="1"/>
</dbReference>
<evidence type="ECO:0000313" key="8">
    <source>
        <dbReference type="Ensembl" id="ENSCCAP00000025126.1"/>
    </source>
</evidence>
<dbReference type="GO" id="GO:0005681">
    <property type="term" value="C:spliceosomal complex"/>
    <property type="evidence" value="ECO:0007669"/>
    <property type="project" value="UniProtKB-UniRule"/>
</dbReference>
<protein>
    <recommendedName>
        <fullName evidence="6 7">Gem-associated protein 2</fullName>
    </recommendedName>
</protein>
<dbReference type="PIRSF" id="PIRSF038038">
    <property type="entry name" value="SMN_Gemin2"/>
    <property type="match status" value="1"/>
</dbReference>
<comment type="subcellular location">
    <subcellularLocation>
        <location evidence="1">Cytoplasm</location>
    </subcellularLocation>
</comment>
<dbReference type="PANTHER" id="PTHR12794">
    <property type="entry name" value="GEMIN2"/>
    <property type="match status" value="1"/>
</dbReference>
<evidence type="ECO:0000256" key="7">
    <source>
        <dbReference type="PIRNR" id="PIRNR038038"/>
    </source>
</evidence>
<comment type="subunit">
    <text evidence="7">Part of the core SMN complex.</text>
</comment>
<dbReference type="Proteomes" id="UP000233040">
    <property type="component" value="Unassembled WGS sequence"/>
</dbReference>
<accession>A0A2K5RAG4</accession>
<name>A0A2K5RAG4_CEBIM</name>
<dbReference type="PANTHER" id="PTHR12794:SF0">
    <property type="entry name" value="GEM-ASSOCIATED PROTEIN 2"/>
    <property type="match status" value="1"/>
</dbReference>
<dbReference type="InterPro" id="IPR017364">
    <property type="entry name" value="GEMIN2"/>
</dbReference>
<keyword evidence="9" id="KW-1185">Reference proteome</keyword>
<evidence type="ECO:0000256" key="4">
    <source>
        <dbReference type="ARBA" id="ARBA00023187"/>
    </source>
</evidence>
<organism evidence="8 9">
    <name type="scientific">Cebus imitator</name>
    <name type="common">Panamanian white-faced capuchin</name>
    <name type="synonym">Cebus capucinus imitator</name>
    <dbReference type="NCBI Taxonomy" id="2715852"/>
    <lineage>
        <taxon>Eukaryota</taxon>
        <taxon>Metazoa</taxon>
        <taxon>Chordata</taxon>
        <taxon>Craniata</taxon>
        <taxon>Vertebrata</taxon>
        <taxon>Euteleostomi</taxon>
        <taxon>Mammalia</taxon>
        <taxon>Eutheria</taxon>
        <taxon>Euarchontoglires</taxon>
        <taxon>Primates</taxon>
        <taxon>Haplorrhini</taxon>
        <taxon>Platyrrhini</taxon>
        <taxon>Cebidae</taxon>
        <taxon>Cebinae</taxon>
        <taxon>Cebus</taxon>
    </lineage>
</organism>
<comment type="similarity">
    <text evidence="5 7">Belongs to the gemin-2 family.</text>
</comment>
<reference evidence="8" key="1">
    <citation type="submission" date="2025-08" db="UniProtKB">
        <authorList>
            <consortium name="Ensembl"/>
        </authorList>
    </citation>
    <scope>IDENTIFICATION</scope>
</reference>
<evidence type="ECO:0000313" key="9">
    <source>
        <dbReference type="Proteomes" id="UP000233040"/>
    </source>
</evidence>
<keyword evidence="4 7" id="KW-0508">mRNA splicing</keyword>
<dbReference type="InterPro" id="IPR035426">
    <property type="entry name" value="Gemin2/Brr1"/>
</dbReference>
<dbReference type="AlphaFoldDB" id="A0A2K5RAG4"/>
<evidence type="ECO:0000256" key="1">
    <source>
        <dbReference type="ARBA" id="ARBA00004496"/>
    </source>
</evidence>
<evidence type="ECO:0000256" key="5">
    <source>
        <dbReference type="ARBA" id="ARBA00025758"/>
    </source>
</evidence>
<sequence length="243" mass="27854">LRRGNRKRFCGELAGLKTMAWVPAESAVEELMPQLLPEELCDWTGYFDPSLPLSMPQEYLRRVQTKAAQWPDAVVAQTDPKKLKRKQGVNVSLLGCQPAPEGYSPTLQWQQQNVHQHGSHWKSQQVDSNVTRPKSKVEEGWKKFCLSESIVSRMNQTTVASVLEYLSNLFGERDFTLDLRRWLYALLACLEKPLFPEVHSLIQQLARRLLVDSKDDERVPALNLLICLVSRYFDQCDLADKLA</sequence>
<dbReference type="STRING" id="9516.ENSCCAP00000025126"/>
<evidence type="ECO:0000256" key="2">
    <source>
        <dbReference type="ARBA" id="ARBA00022490"/>
    </source>
</evidence>
<dbReference type="GO" id="GO:0032797">
    <property type="term" value="C:SMN complex"/>
    <property type="evidence" value="ECO:0007669"/>
    <property type="project" value="UniProtKB-UniRule"/>
</dbReference>
<dbReference type="GO" id="GO:0000387">
    <property type="term" value="P:spliceosomal snRNP assembly"/>
    <property type="evidence" value="ECO:0007669"/>
    <property type="project" value="UniProtKB-UniRule"/>
</dbReference>
<keyword evidence="2 7" id="KW-0963">Cytoplasm</keyword>
<dbReference type="Gene3D" id="1.20.58.1070">
    <property type="match status" value="1"/>
</dbReference>
<dbReference type="Ensembl" id="ENSCCAT00000042647.1">
    <property type="protein sequence ID" value="ENSCCAP00000025126.1"/>
    <property type="gene ID" value="ENSCCAG00000030361.1"/>
</dbReference>
<evidence type="ECO:0000256" key="3">
    <source>
        <dbReference type="ARBA" id="ARBA00022664"/>
    </source>
</evidence>
<proteinExistence type="inferred from homology"/>
<dbReference type="GO" id="GO:0000245">
    <property type="term" value="P:spliceosomal complex assembly"/>
    <property type="evidence" value="ECO:0007669"/>
    <property type="project" value="UniProtKB-UniRule"/>
</dbReference>
<dbReference type="GeneTree" id="ENSGT00390000013814"/>
<evidence type="ECO:0000256" key="6">
    <source>
        <dbReference type="ARBA" id="ARBA00047179"/>
    </source>
</evidence>
<keyword evidence="3 7" id="KW-0507">mRNA processing</keyword>
<comment type="function">
    <text evidence="7">The SMN complex catalyzes the assembly of small nuclear ribonucleoproteins (snRNPs), the building blocks of the spliceosome, and thereby plays an important role in the splicing of cellular pre-mRNAs.</text>
</comment>